<feature type="transmembrane region" description="Helical" evidence="1">
    <location>
        <begin position="69"/>
        <end position="89"/>
    </location>
</feature>
<dbReference type="Pfam" id="PF00990">
    <property type="entry name" value="GGDEF"/>
    <property type="match status" value="1"/>
</dbReference>
<comment type="caution">
    <text evidence="5">The sequence shown here is derived from an EMBL/GenBank/DDBJ whole genome shotgun (WGS) entry which is preliminary data.</text>
</comment>
<dbReference type="PANTHER" id="PTHR44757:SF10">
    <property type="entry name" value="MEMBRANE PROTEIN"/>
    <property type="match status" value="1"/>
</dbReference>
<feature type="transmembrane region" description="Helical" evidence="1">
    <location>
        <begin position="109"/>
        <end position="127"/>
    </location>
</feature>
<dbReference type="InterPro" id="IPR000014">
    <property type="entry name" value="PAS"/>
</dbReference>
<name>A0AA37TKZ0_9HYPH</name>
<dbReference type="PROSITE" id="PS50887">
    <property type="entry name" value="GGDEF"/>
    <property type="match status" value="1"/>
</dbReference>
<dbReference type="SUPFAM" id="SSF141868">
    <property type="entry name" value="EAL domain-like"/>
    <property type="match status" value="1"/>
</dbReference>
<dbReference type="SMART" id="SM00267">
    <property type="entry name" value="GGDEF"/>
    <property type="match status" value="1"/>
</dbReference>
<dbReference type="InterPro" id="IPR043128">
    <property type="entry name" value="Rev_trsase/Diguanyl_cyclase"/>
</dbReference>
<dbReference type="PROSITE" id="PS50113">
    <property type="entry name" value="PAC"/>
    <property type="match status" value="1"/>
</dbReference>
<dbReference type="FunFam" id="3.20.20.450:FF:000001">
    <property type="entry name" value="Cyclic di-GMP phosphodiesterase yahA"/>
    <property type="match status" value="1"/>
</dbReference>
<organism evidence="5 6">
    <name type="scientific">Methylobacterium tardum</name>
    <dbReference type="NCBI Taxonomy" id="374432"/>
    <lineage>
        <taxon>Bacteria</taxon>
        <taxon>Pseudomonadati</taxon>
        <taxon>Pseudomonadota</taxon>
        <taxon>Alphaproteobacteria</taxon>
        <taxon>Hyphomicrobiales</taxon>
        <taxon>Methylobacteriaceae</taxon>
        <taxon>Methylobacterium</taxon>
    </lineage>
</organism>
<reference evidence="6" key="1">
    <citation type="journal article" date="2019" name="Int. J. Syst. Evol. Microbiol.">
        <title>The Global Catalogue of Microorganisms (GCM) 10K type strain sequencing project: providing services to taxonomists for standard genome sequencing and annotation.</title>
        <authorList>
            <consortium name="The Broad Institute Genomics Platform"/>
            <consortium name="The Broad Institute Genome Sequencing Center for Infectious Disease"/>
            <person name="Wu L."/>
            <person name="Ma J."/>
        </authorList>
    </citation>
    <scope>NUCLEOTIDE SEQUENCE [LARGE SCALE GENOMIC DNA]</scope>
    <source>
        <strain evidence="6">NBRC 103632</strain>
    </source>
</reference>
<dbReference type="InterPro" id="IPR029787">
    <property type="entry name" value="Nucleotide_cyclase"/>
</dbReference>
<evidence type="ECO:0000313" key="6">
    <source>
        <dbReference type="Proteomes" id="UP001157440"/>
    </source>
</evidence>
<dbReference type="InterPro" id="IPR000160">
    <property type="entry name" value="GGDEF_dom"/>
</dbReference>
<dbReference type="InterPro" id="IPR035919">
    <property type="entry name" value="EAL_sf"/>
</dbReference>
<feature type="domain" description="GGDEF" evidence="4">
    <location>
        <begin position="383"/>
        <end position="516"/>
    </location>
</feature>
<dbReference type="AlphaFoldDB" id="A0AA37TKZ0"/>
<feature type="domain" description="EAL" evidence="3">
    <location>
        <begin position="525"/>
        <end position="775"/>
    </location>
</feature>
<dbReference type="NCBIfam" id="TIGR00254">
    <property type="entry name" value="GGDEF"/>
    <property type="match status" value="1"/>
</dbReference>
<keyword evidence="1" id="KW-0472">Membrane</keyword>
<keyword evidence="1" id="KW-1133">Transmembrane helix</keyword>
<evidence type="ECO:0000259" key="2">
    <source>
        <dbReference type="PROSITE" id="PS50113"/>
    </source>
</evidence>
<dbReference type="SUPFAM" id="SSF55073">
    <property type="entry name" value="Nucleotide cyclase"/>
    <property type="match status" value="1"/>
</dbReference>
<dbReference type="Pfam" id="PF08448">
    <property type="entry name" value="PAS_4"/>
    <property type="match status" value="1"/>
</dbReference>
<dbReference type="EMBL" id="BSPL01000013">
    <property type="protein sequence ID" value="GLS69963.1"/>
    <property type="molecule type" value="Genomic_DNA"/>
</dbReference>
<dbReference type="SUPFAM" id="SSF55785">
    <property type="entry name" value="PYP-like sensor domain (PAS domain)"/>
    <property type="match status" value="1"/>
</dbReference>
<dbReference type="Proteomes" id="UP001157440">
    <property type="component" value="Unassembled WGS sequence"/>
</dbReference>
<dbReference type="Gene3D" id="3.20.20.450">
    <property type="entry name" value="EAL domain"/>
    <property type="match status" value="1"/>
</dbReference>
<keyword evidence="1" id="KW-0812">Transmembrane</keyword>
<dbReference type="CDD" id="cd00130">
    <property type="entry name" value="PAS"/>
    <property type="match status" value="1"/>
</dbReference>
<feature type="domain" description="PAC" evidence="2">
    <location>
        <begin position="300"/>
        <end position="354"/>
    </location>
</feature>
<dbReference type="PANTHER" id="PTHR44757">
    <property type="entry name" value="DIGUANYLATE CYCLASE DGCP"/>
    <property type="match status" value="1"/>
</dbReference>
<sequence length="784" mass="85450">MAQLQADPPAPKSSGRPVVPRVSAEELTLGRIRARRHEAIDQLVPAMMLANIACAGTLTLLLWQIQPTVLFTWCALIVALSAARLLMALRTNARATRAYASPRSDRKRMRQAAIMAMLFVSVPAWLLTQTSGAQVTCVICFLTGMLWAGGLILAPVLPAAATYVGLVSALTITGLLASGCDAYILYVAFLFVAGGVTVLGTAKRQSELFTASQRQQMELEEQGTTIGLLLKEYEDQTSDWLWETDADLQYQNPSERFAQALGRPQDAIQGVALGQLLVDDGSPENAEARRVLRDSAAARLAFRDIIVPFSIAGAHRWWALSGRPLYDGQGAFLGYRGVCADITPAKQAEARIAYLAHHDALTELPNRTLFCDGLDQALRRGAVRLAVLSLDLDGFKGVNDRYGHPAGDALLVAVAQRLRSVVEGGDQIARFGGDEFVILDATYTDQAAVEVLAQHIIRTLSAPFSIAGDDVTVGVSIGIAFAPTDGETASALIKSADAALYRAKGDGRGTFRFFAPEMDRRLQERQRLVQDLRSALARGELVLHYQPYVSAETGAVSGCEALLRWQHPERGMISPADFIPVAEQSGLIIPIGAWVLEEACREAVRWPAEQRVSVNISPVQFRNRELPRTILTALTRAGLSSSRLEIEVTETVLIDDVEAALDTLRQIRALGVRVALDDFGTGYSSLSYLRSFPFDKVKIDRSFVQELPTRRDNQVIVQAIRDMARGLGMSVTAEGVETCEQADRLRQSGCEELQGYLYSRPKPAGDLEFRYSLAPKLAVQTRAG</sequence>
<dbReference type="InterPro" id="IPR013656">
    <property type="entry name" value="PAS_4"/>
</dbReference>
<dbReference type="InterPro" id="IPR000700">
    <property type="entry name" value="PAS-assoc_C"/>
</dbReference>
<dbReference type="CDD" id="cd01948">
    <property type="entry name" value="EAL"/>
    <property type="match status" value="1"/>
</dbReference>
<evidence type="ECO:0000313" key="5">
    <source>
        <dbReference type="EMBL" id="GLS69963.1"/>
    </source>
</evidence>
<dbReference type="Pfam" id="PF00563">
    <property type="entry name" value="EAL"/>
    <property type="match status" value="1"/>
</dbReference>
<dbReference type="Gene3D" id="3.30.450.20">
    <property type="entry name" value="PAS domain"/>
    <property type="match status" value="1"/>
</dbReference>
<evidence type="ECO:0000256" key="1">
    <source>
        <dbReference type="SAM" id="Phobius"/>
    </source>
</evidence>
<dbReference type="InterPro" id="IPR001633">
    <property type="entry name" value="EAL_dom"/>
</dbReference>
<proteinExistence type="predicted"/>
<dbReference type="PROSITE" id="PS50883">
    <property type="entry name" value="EAL"/>
    <property type="match status" value="1"/>
</dbReference>
<evidence type="ECO:0000259" key="3">
    <source>
        <dbReference type="PROSITE" id="PS50883"/>
    </source>
</evidence>
<gene>
    <name evidence="5" type="ORF">GCM10007890_19760</name>
</gene>
<dbReference type="SMART" id="SM00052">
    <property type="entry name" value="EAL"/>
    <property type="match status" value="1"/>
</dbReference>
<evidence type="ECO:0000259" key="4">
    <source>
        <dbReference type="PROSITE" id="PS50887"/>
    </source>
</evidence>
<feature type="transmembrane region" description="Helical" evidence="1">
    <location>
        <begin position="43"/>
        <end position="63"/>
    </location>
</feature>
<protein>
    <submittedName>
        <fullName evidence="5">GGDEF domain-containing protein</fullName>
    </submittedName>
</protein>
<dbReference type="RefSeq" id="WP_238197271.1">
    <property type="nucleotide sequence ID" value="NZ_BPQZ01000017.1"/>
</dbReference>
<feature type="transmembrane region" description="Helical" evidence="1">
    <location>
        <begin position="183"/>
        <end position="202"/>
    </location>
</feature>
<dbReference type="CDD" id="cd01949">
    <property type="entry name" value="GGDEF"/>
    <property type="match status" value="1"/>
</dbReference>
<dbReference type="InterPro" id="IPR052155">
    <property type="entry name" value="Biofilm_reg_signaling"/>
</dbReference>
<dbReference type="Gene3D" id="3.30.70.270">
    <property type="match status" value="1"/>
</dbReference>
<dbReference type="InterPro" id="IPR035965">
    <property type="entry name" value="PAS-like_dom_sf"/>
</dbReference>
<keyword evidence="6" id="KW-1185">Reference proteome</keyword>
<accession>A0AA37TKZ0</accession>